<evidence type="ECO:0000256" key="11">
    <source>
        <dbReference type="SAM" id="Coils"/>
    </source>
</evidence>
<dbReference type="InterPro" id="IPR012919">
    <property type="entry name" value="SUN_dom"/>
</dbReference>
<dbReference type="AlphaFoldDB" id="A0A9P0CWR0"/>
<evidence type="ECO:0000256" key="9">
    <source>
        <dbReference type="ARBA" id="ARBA00061226"/>
    </source>
</evidence>
<evidence type="ECO:0000256" key="5">
    <source>
        <dbReference type="ARBA" id="ARBA00022989"/>
    </source>
</evidence>
<dbReference type="Pfam" id="PF07738">
    <property type="entry name" value="Sad1_UNC"/>
    <property type="match status" value="1"/>
</dbReference>
<evidence type="ECO:0000256" key="6">
    <source>
        <dbReference type="ARBA" id="ARBA00023136"/>
    </source>
</evidence>
<comment type="similarity">
    <text evidence="9">Belongs to the SLP1 family.</text>
</comment>
<keyword evidence="11" id="KW-0175">Coiled coil</keyword>
<keyword evidence="3 14" id="KW-0732">Signal</keyword>
<dbReference type="SUPFAM" id="SSF49785">
    <property type="entry name" value="Galactose-binding domain-like"/>
    <property type="match status" value="1"/>
</dbReference>
<dbReference type="GO" id="GO:0034975">
    <property type="term" value="P:protein folding in endoplasmic reticulum"/>
    <property type="evidence" value="ECO:0007669"/>
    <property type="project" value="TreeGrafter"/>
</dbReference>
<keyword evidence="5 13" id="KW-1133">Transmembrane helix</keyword>
<feature type="signal peptide" evidence="14">
    <location>
        <begin position="1"/>
        <end position="26"/>
    </location>
</feature>
<feature type="region of interest" description="Disordered" evidence="12">
    <location>
        <begin position="383"/>
        <end position="412"/>
    </location>
</feature>
<dbReference type="PROSITE" id="PS51469">
    <property type="entry name" value="SUN"/>
    <property type="match status" value="1"/>
</dbReference>
<dbReference type="Gene3D" id="2.60.120.260">
    <property type="entry name" value="Galactose-binding domain-like"/>
    <property type="match status" value="1"/>
</dbReference>
<evidence type="ECO:0000256" key="10">
    <source>
        <dbReference type="ARBA" id="ARBA00064635"/>
    </source>
</evidence>
<evidence type="ECO:0000256" key="3">
    <source>
        <dbReference type="ARBA" id="ARBA00022729"/>
    </source>
</evidence>
<dbReference type="PANTHER" id="PTHR12953">
    <property type="entry name" value="MEMBRANE PROTEIN CH1 RELATED"/>
    <property type="match status" value="1"/>
</dbReference>
<dbReference type="GO" id="GO:0005789">
    <property type="term" value="C:endoplasmic reticulum membrane"/>
    <property type="evidence" value="ECO:0007669"/>
    <property type="project" value="UniProtKB-SubCell"/>
</dbReference>
<dbReference type="Proteomes" id="UP001153636">
    <property type="component" value="Chromosome 2"/>
</dbReference>
<keyword evidence="4" id="KW-0256">Endoplasmic reticulum</keyword>
<comment type="subunit">
    <text evidence="10">Interacts with EMP65.</text>
</comment>
<dbReference type="OrthoDB" id="266334at2759"/>
<dbReference type="InterPro" id="IPR008979">
    <property type="entry name" value="Galactose-bd-like_sf"/>
</dbReference>
<feature type="transmembrane region" description="Helical" evidence="13">
    <location>
        <begin position="780"/>
        <end position="801"/>
    </location>
</feature>
<organism evidence="16 17">
    <name type="scientific">Psylliodes chrysocephalus</name>
    <dbReference type="NCBI Taxonomy" id="3402493"/>
    <lineage>
        <taxon>Eukaryota</taxon>
        <taxon>Metazoa</taxon>
        <taxon>Ecdysozoa</taxon>
        <taxon>Arthropoda</taxon>
        <taxon>Hexapoda</taxon>
        <taxon>Insecta</taxon>
        <taxon>Pterygota</taxon>
        <taxon>Neoptera</taxon>
        <taxon>Endopterygota</taxon>
        <taxon>Coleoptera</taxon>
        <taxon>Polyphaga</taxon>
        <taxon>Cucujiformia</taxon>
        <taxon>Chrysomeloidea</taxon>
        <taxon>Chrysomelidae</taxon>
        <taxon>Galerucinae</taxon>
        <taxon>Alticini</taxon>
        <taxon>Psylliodes</taxon>
    </lineage>
</organism>
<dbReference type="InterPro" id="IPR045120">
    <property type="entry name" value="Suco/Slp1-like"/>
</dbReference>
<dbReference type="EMBL" id="OV651814">
    <property type="protein sequence ID" value="CAH1105686.1"/>
    <property type="molecule type" value="Genomic_DNA"/>
</dbReference>
<reference evidence="16" key="1">
    <citation type="submission" date="2022-01" db="EMBL/GenBank/DDBJ databases">
        <authorList>
            <person name="King R."/>
        </authorList>
    </citation>
    <scope>NUCLEOTIDE SEQUENCE</scope>
</reference>
<evidence type="ECO:0000313" key="17">
    <source>
        <dbReference type="Proteomes" id="UP001153636"/>
    </source>
</evidence>
<dbReference type="PANTHER" id="PTHR12953:SF0">
    <property type="entry name" value="SUN DOMAIN-CONTAINING OSSIFICATION FACTOR"/>
    <property type="match status" value="1"/>
</dbReference>
<feature type="chain" id="PRO_5040344097" description="SUN domain-containing protein" evidence="14">
    <location>
        <begin position="27"/>
        <end position="964"/>
    </location>
</feature>
<feature type="domain" description="SUN" evidence="15">
    <location>
        <begin position="214"/>
        <end position="374"/>
    </location>
</feature>
<proteinExistence type="inferred from homology"/>
<evidence type="ECO:0000256" key="13">
    <source>
        <dbReference type="SAM" id="Phobius"/>
    </source>
</evidence>
<feature type="region of interest" description="Disordered" evidence="12">
    <location>
        <begin position="908"/>
        <end position="930"/>
    </location>
</feature>
<accession>A0A9P0CWR0</accession>
<evidence type="ECO:0000256" key="14">
    <source>
        <dbReference type="SAM" id="SignalP"/>
    </source>
</evidence>
<gene>
    <name evidence="16" type="ORF">PSYICH_LOCUS7779</name>
</gene>
<evidence type="ECO:0000256" key="1">
    <source>
        <dbReference type="ARBA" id="ARBA00004389"/>
    </source>
</evidence>
<name>A0A9P0CWR0_9CUCU</name>
<evidence type="ECO:0000313" key="16">
    <source>
        <dbReference type="EMBL" id="CAH1105686.1"/>
    </source>
</evidence>
<keyword evidence="2 13" id="KW-0812">Transmembrane</keyword>
<evidence type="ECO:0000256" key="4">
    <source>
        <dbReference type="ARBA" id="ARBA00022824"/>
    </source>
</evidence>
<protein>
    <recommendedName>
        <fullName evidence="15">SUN domain-containing protein</fullName>
    </recommendedName>
</protein>
<comment type="subcellular location">
    <subcellularLocation>
        <location evidence="8">Endomembrane system</location>
        <topology evidence="8">Single-pass type I membrane protein</topology>
    </subcellularLocation>
    <subcellularLocation>
        <location evidence="1">Endoplasmic reticulum membrane</location>
        <topology evidence="1">Single-pass membrane protein</topology>
    </subcellularLocation>
</comment>
<evidence type="ECO:0000256" key="8">
    <source>
        <dbReference type="ARBA" id="ARBA00046288"/>
    </source>
</evidence>
<evidence type="ECO:0000256" key="2">
    <source>
        <dbReference type="ARBA" id="ARBA00022692"/>
    </source>
</evidence>
<feature type="compositionally biased region" description="Basic and acidic residues" evidence="12">
    <location>
        <begin position="917"/>
        <end position="927"/>
    </location>
</feature>
<feature type="coiled-coil region" evidence="11">
    <location>
        <begin position="717"/>
        <end position="776"/>
    </location>
</feature>
<keyword evidence="6 13" id="KW-0472">Membrane</keyword>
<dbReference type="FunFam" id="2.60.120.260:FF:000099">
    <property type="entry name" value="Uncharacterized protein, isoform C"/>
    <property type="match status" value="1"/>
</dbReference>
<feature type="compositionally biased region" description="Acidic residues" evidence="12">
    <location>
        <begin position="390"/>
        <end position="407"/>
    </location>
</feature>
<feature type="region of interest" description="Disordered" evidence="12">
    <location>
        <begin position="209"/>
        <end position="229"/>
    </location>
</feature>
<evidence type="ECO:0000256" key="12">
    <source>
        <dbReference type="SAM" id="MobiDB-lite"/>
    </source>
</evidence>
<evidence type="ECO:0000256" key="7">
    <source>
        <dbReference type="ARBA" id="ARBA00023180"/>
    </source>
</evidence>
<keyword evidence="7" id="KW-0325">Glycoprotein</keyword>
<keyword evidence="17" id="KW-1185">Reference proteome</keyword>
<evidence type="ECO:0000259" key="15">
    <source>
        <dbReference type="PROSITE" id="PS51469"/>
    </source>
</evidence>
<sequence>MKKDTASIILNFILTILLIYVTPCSNTDDEQNVSILSNSSIKNISDVRTELIDEKVPITDPIIEPSLEENVNVAIDSDNVGVVKNPDTETEKSELPNSVSINDAPVLFTTESSPVDLDHLSDISLVITSQKEEIPTQKVPETSQKVPEPNVNIPLNITANVSDSDDRKVAEEGAVKVEEVAQKNDSESKTEDIPSFSEWAQKRLEEVEKNEQINSSVKGQAERSNGKTQNAKLRWKNYASLDCGSKVVAANPEAVSPSAILSPSSDEYKLNPCTARIWFVVELCEAIQAKKIDLANYELFSSSPKEFTVSVSERFPTRDWALIGKFTADDERDIQSFDLDTELFGKYIKVEVKSHYGSEHYCPISLFRAYGASVFEVLQKEDAANVNRPDDDDDDDDDYEQDTDGQENTDKKNIFSSATDAVMSVVKRAAQILGTKSNEAAQNTKNSTVSTLISTCSSPRHLVSCDKCSETLFGQIYGLLSCNAEEIKRLVSIPTIFRTLKSSSICEKYGYRFRNASKRTSLISNIGAFFPEKYVGAMCNEVAILENNGVVNVSQHFSNITKNLSNEKIVRMDVDDAKDQPQAIGVTTPSVITQNQTDSNVSTQEIAQIKPTKTLTVNANFTQTNTEGVTTEKVVPVEISTEAPETGTILTEASTEGTFSSEGDVSTEGTDVLDDQLNHIMVDLNAADGQNPVITSTAASGPQAAKESIFLRLFNRIKSLERNMSISSQYLEELSKRYKKQVEEMREETLKRDELNKQLEERLDKLTTTIETMAAERRTFLSVVYCLLFFGFCSAGVYFFCGRCADRARRRSQVSAIARRKSLDELKPKKTERKRRPSDQAMRIAWRDSEDVQAHKRRKRKRPVHNRSISLGNIKIDKERWPSERQTVVEEATVVLDESDNSILDGCRLSNEVNGDDEVKSKSSQDRDEGEVGLIENVTALSAVDGVVVKKEKKGFKRLLKKVF</sequence>